<gene>
    <name evidence="2" type="ORF">UA74_24965</name>
</gene>
<accession>A0AAC9LG71</accession>
<dbReference type="AlphaFoldDB" id="A0AAC9LG71"/>
<sequence length="159" mass="17175">MNQGLHAGDPTGAMPSSVHPTEEESAPFQRLFFGADIQLGPCTSKLVLTPCGTALILRPGCVGSFAMRLNRQDVTDLLIGLEDDEFQHWDQPHETGPTPVRLAIGRIWGRMAVSTTLGTGEMTIRFSETQLARLLDYLTEAESLLPDIEDSAALSPPSG</sequence>
<evidence type="ECO:0000256" key="1">
    <source>
        <dbReference type="SAM" id="MobiDB-lite"/>
    </source>
</evidence>
<protein>
    <submittedName>
        <fullName evidence="2">Uncharacterized protein</fullName>
    </submittedName>
</protein>
<name>A0AAC9LG71_9PSEU</name>
<feature type="region of interest" description="Disordered" evidence="1">
    <location>
        <begin position="1"/>
        <end position="21"/>
    </location>
</feature>
<organism evidence="2 3">
    <name type="scientific">Actinoalloteichus fjordicus</name>
    <dbReference type="NCBI Taxonomy" id="1612552"/>
    <lineage>
        <taxon>Bacteria</taxon>
        <taxon>Bacillati</taxon>
        <taxon>Actinomycetota</taxon>
        <taxon>Actinomycetes</taxon>
        <taxon>Pseudonocardiales</taxon>
        <taxon>Pseudonocardiaceae</taxon>
        <taxon>Actinoalloteichus</taxon>
    </lineage>
</organism>
<dbReference type="EMBL" id="CP016076">
    <property type="protein sequence ID" value="APU17007.1"/>
    <property type="molecule type" value="Genomic_DNA"/>
</dbReference>
<evidence type="ECO:0000313" key="2">
    <source>
        <dbReference type="EMBL" id="APU17007.1"/>
    </source>
</evidence>
<dbReference type="Proteomes" id="UP000185511">
    <property type="component" value="Chromosome"/>
</dbReference>
<dbReference type="KEGG" id="acad:UA74_24965"/>
<keyword evidence="3" id="KW-1185">Reference proteome</keyword>
<evidence type="ECO:0000313" key="3">
    <source>
        <dbReference type="Proteomes" id="UP000185511"/>
    </source>
</evidence>
<reference evidence="3" key="1">
    <citation type="submission" date="2016-06" db="EMBL/GenBank/DDBJ databases">
        <title>Complete genome sequence of Actinoalloteichus fjordicus DSM 46855 (=ADI127-17), type strain of the new species Actinoalloteichus fjordicus.</title>
        <authorList>
            <person name="Ruckert C."/>
            <person name="Nouioui I."/>
            <person name="Willmese J."/>
            <person name="van Wezel G."/>
            <person name="Klenk H.-P."/>
            <person name="Kalinowski J."/>
            <person name="Zotchev S.B."/>
        </authorList>
    </citation>
    <scope>NUCLEOTIDE SEQUENCE [LARGE SCALE GENOMIC DNA]</scope>
    <source>
        <strain evidence="3">ADI127-7</strain>
    </source>
</reference>
<proteinExistence type="predicted"/>